<dbReference type="NCBIfam" id="TIGR03511">
    <property type="entry name" value="GldH_lipo"/>
    <property type="match status" value="1"/>
</dbReference>
<protein>
    <submittedName>
        <fullName evidence="1">Gliding motility lipoprotein GldH</fullName>
    </submittedName>
</protein>
<dbReference type="PROSITE" id="PS51257">
    <property type="entry name" value="PROKAR_LIPOPROTEIN"/>
    <property type="match status" value="1"/>
</dbReference>
<evidence type="ECO:0000313" key="1">
    <source>
        <dbReference type="EMBL" id="MDN3203283.1"/>
    </source>
</evidence>
<dbReference type="InterPro" id="IPR020018">
    <property type="entry name" value="Motility-assoc_lipoprot_GldH"/>
</dbReference>
<keyword evidence="1" id="KW-0449">Lipoprotein</keyword>
<comment type="caution">
    <text evidence="1">The sequence shown here is derived from an EMBL/GenBank/DDBJ whole genome shotgun (WGS) entry which is preliminary data.</text>
</comment>
<evidence type="ECO:0000313" key="2">
    <source>
        <dbReference type="Proteomes" id="UP001171916"/>
    </source>
</evidence>
<dbReference type="Pfam" id="PF14109">
    <property type="entry name" value="GldH_lipo"/>
    <property type="match status" value="1"/>
</dbReference>
<keyword evidence="2" id="KW-1185">Reference proteome</keyword>
<name>A0ABT7Y9T4_9BACT</name>
<sequence>MNRIPAFLIFLGVVLFSCDGNRVYEQFEEVPNQLWGFTDTIHYELQNLDSAEHFLVSVRFNEDYPYTNIYLKLLESDSSGTVLEEKLVNVILFDPKSGKPLGNGFGGTRTLYDTLDYKINMNASGLDILQYMRVNQLKGIEAVGFKATK</sequence>
<dbReference type="RefSeq" id="WP_289998847.1">
    <property type="nucleotide sequence ID" value="NZ_JAUEPH010000002.1"/>
</dbReference>
<organism evidence="1 2">
    <name type="scientific">Algoriphagus sediminis</name>
    <dbReference type="NCBI Taxonomy" id="3057113"/>
    <lineage>
        <taxon>Bacteria</taxon>
        <taxon>Pseudomonadati</taxon>
        <taxon>Bacteroidota</taxon>
        <taxon>Cytophagia</taxon>
        <taxon>Cytophagales</taxon>
        <taxon>Cyclobacteriaceae</taxon>
        <taxon>Algoriphagus</taxon>
    </lineage>
</organism>
<accession>A0ABT7Y9T4</accession>
<proteinExistence type="predicted"/>
<gene>
    <name evidence="1" type="ORF">QVH07_03955</name>
</gene>
<dbReference type="EMBL" id="JAUEPH010000002">
    <property type="protein sequence ID" value="MDN3203283.1"/>
    <property type="molecule type" value="Genomic_DNA"/>
</dbReference>
<reference evidence="1" key="1">
    <citation type="submission" date="2023-06" db="EMBL/GenBank/DDBJ databases">
        <title>Robiginitalea aurantiacus sp. nov. and Algoriphagus sediminis sp. nov., isolated from coastal sediment.</title>
        <authorList>
            <person name="Zhou Z.Y."/>
            <person name="An J."/>
            <person name="Jia Y.W."/>
            <person name="Du Z.J."/>
        </authorList>
    </citation>
    <scope>NUCLEOTIDE SEQUENCE</scope>
    <source>
        <strain evidence="1">C2-7</strain>
    </source>
</reference>
<dbReference type="Proteomes" id="UP001171916">
    <property type="component" value="Unassembled WGS sequence"/>
</dbReference>